<dbReference type="EMBL" id="JAUEPT010000191">
    <property type="protein sequence ID" value="KAK0429902.1"/>
    <property type="molecule type" value="Genomic_DNA"/>
</dbReference>
<comment type="caution">
    <text evidence="1">The sequence shown here is derived from an EMBL/GenBank/DDBJ whole genome shotgun (WGS) entry which is preliminary data.</text>
</comment>
<dbReference type="Proteomes" id="UP001175226">
    <property type="component" value="Unassembled WGS sequence"/>
</dbReference>
<keyword evidence="2" id="KW-1185">Reference proteome</keyword>
<gene>
    <name evidence="1" type="ORF">EV421DRAFT_2042300</name>
</gene>
<protein>
    <submittedName>
        <fullName evidence="1">Uncharacterized protein</fullName>
    </submittedName>
</protein>
<sequence>MSSSNSGTFAQNHSASRPNFQPTDVLFTLPDALRRFDALGFLSTDAFFDDFSGETDATNTYRDHTVDDFDFLYTPQVEPDATEDFWDNGVDYRTTGREYHGIESSTMASSMSTEANALGSVHGSTFDEIILCHLFEGGDDFRFYSNRNGVYALDMALPSYGTHAGKDRQELVDHARLGTRNVYLEPPQIMPPYSSQIYLPKENSEDMQESDFNYLVAEVTLPLNLPLKARLPAHSFRSKNLLRLVRMLRLLPPPSIGHSWTAASSSKTILNQAFEKDHTSDHAVAITNAKFNSFGRIGRYIYNPNPT</sequence>
<name>A0AA39MD62_9AGAR</name>
<evidence type="ECO:0000313" key="2">
    <source>
        <dbReference type="Proteomes" id="UP001175226"/>
    </source>
</evidence>
<reference evidence="1" key="1">
    <citation type="submission" date="2023-06" db="EMBL/GenBank/DDBJ databases">
        <authorList>
            <consortium name="Lawrence Berkeley National Laboratory"/>
            <person name="Ahrendt S."/>
            <person name="Sahu N."/>
            <person name="Indic B."/>
            <person name="Wong-Bajracharya J."/>
            <person name="Merenyi Z."/>
            <person name="Ke H.-M."/>
            <person name="Monk M."/>
            <person name="Kocsube S."/>
            <person name="Drula E."/>
            <person name="Lipzen A."/>
            <person name="Balint B."/>
            <person name="Henrissat B."/>
            <person name="Andreopoulos B."/>
            <person name="Martin F.M."/>
            <person name="Harder C.B."/>
            <person name="Rigling D."/>
            <person name="Ford K.L."/>
            <person name="Foster G.D."/>
            <person name="Pangilinan J."/>
            <person name="Papanicolaou A."/>
            <person name="Barry K."/>
            <person name="LaButti K."/>
            <person name="Viragh M."/>
            <person name="Koriabine M."/>
            <person name="Yan M."/>
            <person name="Riley R."/>
            <person name="Champramary S."/>
            <person name="Plett K.L."/>
            <person name="Tsai I.J."/>
            <person name="Slot J."/>
            <person name="Sipos G."/>
            <person name="Plett J."/>
            <person name="Nagy L.G."/>
            <person name="Grigoriev I.V."/>
        </authorList>
    </citation>
    <scope>NUCLEOTIDE SEQUENCE</scope>
    <source>
        <strain evidence="1">FPL87.14</strain>
    </source>
</reference>
<accession>A0AA39MD62</accession>
<proteinExistence type="predicted"/>
<organism evidence="1 2">
    <name type="scientific">Armillaria borealis</name>
    <dbReference type="NCBI Taxonomy" id="47425"/>
    <lineage>
        <taxon>Eukaryota</taxon>
        <taxon>Fungi</taxon>
        <taxon>Dikarya</taxon>
        <taxon>Basidiomycota</taxon>
        <taxon>Agaricomycotina</taxon>
        <taxon>Agaricomycetes</taxon>
        <taxon>Agaricomycetidae</taxon>
        <taxon>Agaricales</taxon>
        <taxon>Marasmiineae</taxon>
        <taxon>Physalacriaceae</taxon>
        <taxon>Armillaria</taxon>
    </lineage>
</organism>
<dbReference type="AlphaFoldDB" id="A0AA39MD62"/>
<evidence type="ECO:0000313" key="1">
    <source>
        <dbReference type="EMBL" id="KAK0429902.1"/>
    </source>
</evidence>